<feature type="domain" description="Saposin A-type" evidence="9">
    <location>
        <begin position="473"/>
        <end position="511"/>
    </location>
</feature>
<dbReference type="InterPro" id="IPR007856">
    <property type="entry name" value="SapB_1"/>
</dbReference>
<sequence length="511" mass="55780">MKLFLAAVLLVAAVEAASLGGDPCTWGPSYWCGSVQTARACKAFPHCLKRVWTKQSIQPVQLTKECLYSEKLVKTIRHLLTLDKGYAEASYLLGSMCSFVGDDALRKECKTLVTDFLPEIFKLINSDLDPSSVVTVLGLCKPQEEKATGKKHIVAMEQGQNQVFRVHEGKPVAEEGQGEKGKSAEKEKVGESVECETCKVVVTAVDDLLSSNASEAAIQNALDGICQRLPSSISIQCKSFVDEYTAMVVKLLVQELDPHQICLDLELCQSSQAEWTAPSASAGPACLMCEMVVGEVETLIKENKTEKAIEDALDKVCSLLPPSISTECTSIINVYAPTIIRFLLQEVPPHKVCATIGLCSSFRKVQEALQKLKRVRGKSASSVECDVCKMAFSEIKTMLGNEQTQQEIIQAVETVCDLVSGDLRKQCQSEVENYGPAVLDLLLHMDDPTKVCTDLHLCAATPSAKSLPQGKKKMVGTKECTFGPSFWCASMENARKCGMEQECVQKYGLKP</sequence>
<evidence type="ECO:0000259" key="8">
    <source>
        <dbReference type="PROSITE" id="PS50015"/>
    </source>
</evidence>
<comment type="subcellular location">
    <subcellularLocation>
        <location evidence="1">Secreted</location>
    </subcellularLocation>
</comment>
<reference evidence="10" key="1">
    <citation type="submission" date="2019-08" db="EMBL/GenBank/DDBJ databases">
        <title>Towards understanding the formation of egg capsule of the carnivore snail Thais (Reishia) bronni: a transcriptomic approach.</title>
        <authorList>
            <person name="Wong Y.H."/>
            <person name="Okano K."/>
        </authorList>
    </citation>
    <scope>NUCLEOTIDE SEQUENCE</scope>
</reference>
<dbReference type="GO" id="GO:0005576">
    <property type="term" value="C:extracellular region"/>
    <property type="evidence" value="ECO:0007669"/>
    <property type="project" value="UniProtKB-SubCell"/>
</dbReference>
<proteinExistence type="evidence at transcript level"/>
<evidence type="ECO:0000256" key="6">
    <source>
        <dbReference type="ARBA" id="ARBA00023180"/>
    </source>
</evidence>
<evidence type="ECO:0000259" key="9">
    <source>
        <dbReference type="PROSITE" id="PS51110"/>
    </source>
</evidence>
<feature type="domain" description="Saposin B-type" evidence="8">
    <location>
        <begin position="191"/>
        <end position="272"/>
    </location>
</feature>
<dbReference type="InterPro" id="IPR008373">
    <property type="entry name" value="Saposin"/>
</dbReference>
<dbReference type="Pfam" id="PF02199">
    <property type="entry name" value="SapA"/>
    <property type="match status" value="2"/>
</dbReference>
<feature type="signal peptide" evidence="7">
    <location>
        <begin position="1"/>
        <end position="16"/>
    </location>
</feature>
<dbReference type="Pfam" id="PF03489">
    <property type="entry name" value="SapB_2"/>
    <property type="match status" value="3"/>
</dbReference>
<dbReference type="SMART" id="SM00162">
    <property type="entry name" value="SAPA"/>
    <property type="match status" value="2"/>
</dbReference>
<dbReference type="PANTHER" id="PTHR11480">
    <property type="entry name" value="SAPOSIN-RELATED"/>
    <property type="match status" value="1"/>
</dbReference>
<dbReference type="SMART" id="SM00741">
    <property type="entry name" value="SapB"/>
    <property type="match status" value="4"/>
</dbReference>
<dbReference type="PRINTS" id="PR01797">
    <property type="entry name" value="SAPOSIN"/>
</dbReference>
<dbReference type="InterPro" id="IPR051428">
    <property type="entry name" value="Sphingo_Act-Surfact_Prot"/>
</dbReference>
<protein>
    <submittedName>
        <fullName evidence="10">Capsule gland specific secretory protein</fullName>
    </submittedName>
</protein>
<dbReference type="InterPro" id="IPR011001">
    <property type="entry name" value="Saposin-like"/>
</dbReference>
<dbReference type="GO" id="GO:0016020">
    <property type="term" value="C:membrane"/>
    <property type="evidence" value="ECO:0007669"/>
    <property type="project" value="GOC"/>
</dbReference>
<dbReference type="PANTHER" id="PTHR11480:SF3">
    <property type="entry name" value="BCDNA.GH08312"/>
    <property type="match status" value="1"/>
</dbReference>
<dbReference type="GO" id="GO:0005764">
    <property type="term" value="C:lysosome"/>
    <property type="evidence" value="ECO:0007669"/>
    <property type="project" value="InterPro"/>
</dbReference>
<dbReference type="AlphaFoldDB" id="A0A6G9KPA4"/>
<dbReference type="Gene3D" id="1.10.225.10">
    <property type="entry name" value="Saposin-like"/>
    <property type="match status" value="4"/>
</dbReference>
<evidence type="ECO:0000256" key="3">
    <source>
        <dbReference type="ARBA" id="ARBA00022729"/>
    </source>
</evidence>
<keyword evidence="6" id="KW-0325">Glycoprotein</keyword>
<keyword evidence="2" id="KW-0964">Secreted</keyword>
<dbReference type="InterPro" id="IPR008138">
    <property type="entry name" value="SapB_2"/>
</dbReference>
<dbReference type="SUPFAM" id="SSF47862">
    <property type="entry name" value="Saposin"/>
    <property type="match status" value="4"/>
</dbReference>
<dbReference type="GO" id="GO:0006665">
    <property type="term" value="P:sphingolipid metabolic process"/>
    <property type="evidence" value="ECO:0007669"/>
    <property type="project" value="InterPro"/>
</dbReference>
<dbReference type="PROSITE" id="PS51110">
    <property type="entry name" value="SAP_A"/>
    <property type="match status" value="2"/>
</dbReference>
<accession>A0A6G9KPA4</accession>
<evidence type="ECO:0000256" key="1">
    <source>
        <dbReference type="ARBA" id="ARBA00004613"/>
    </source>
</evidence>
<keyword evidence="4" id="KW-0677">Repeat</keyword>
<evidence type="ECO:0000256" key="4">
    <source>
        <dbReference type="ARBA" id="ARBA00022737"/>
    </source>
</evidence>
<keyword evidence="3 7" id="KW-0732">Signal</keyword>
<evidence type="ECO:0000256" key="7">
    <source>
        <dbReference type="SAM" id="SignalP"/>
    </source>
</evidence>
<evidence type="ECO:0000256" key="2">
    <source>
        <dbReference type="ARBA" id="ARBA00022525"/>
    </source>
</evidence>
<dbReference type="PROSITE" id="PS50015">
    <property type="entry name" value="SAP_B"/>
    <property type="match status" value="4"/>
</dbReference>
<dbReference type="EMBL" id="MN327981">
    <property type="protein sequence ID" value="QIQ54702.1"/>
    <property type="molecule type" value="mRNA"/>
</dbReference>
<feature type="domain" description="Saposin A-type" evidence="9">
    <location>
        <begin position="17"/>
        <end position="57"/>
    </location>
</feature>
<feature type="domain" description="Saposin B-type" evidence="8">
    <location>
        <begin position="282"/>
        <end position="363"/>
    </location>
</feature>
<organism evidence="10">
    <name type="scientific">Reishia bronni</name>
    <dbReference type="NCBI Taxonomy" id="578817"/>
    <lineage>
        <taxon>Eukaryota</taxon>
        <taxon>Metazoa</taxon>
        <taxon>Spiralia</taxon>
        <taxon>Lophotrochozoa</taxon>
        <taxon>Mollusca</taxon>
        <taxon>Gastropoda</taxon>
        <taxon>Caenogastropoda</taxon>
        <taxon>Neogastropoda</taxon>
        <taxon>Muricoidea</taxon>
        <taxon>Muricidae</taxon>
        <taxon>Reishia</taxon>
    </lineage>
</organism>
<dbReference type="InterPro" id="IPR008139">
    <property type="entry name" value="SaposinB_dom"/>
</dbReference>
<dbReference type="FunFam" id="1.10.225.10:FF:000002">
    <property type="entry name" value="prosaposin isoform X2"/>
    <property type="match status" value="3"/>
</dbReference>
<name>A0A6G9KPA4_9CAEN</name>
<dbReference type="Pfam" id="PF05184">
    <property type="entry name" value="SapB_1"/>
    <property type="match status" value="3"/>
</dbReference>
<feature type="domain" description="Saposin B-type" evidence="8">
    <location>
        <begin position="381"/>
        <end position="462"/>
    </location>
</feature>
<feature type="domain" description="Saposin B-type" evidence="8">
    <location>
        <begin position="62"/>
        <end position="144"/>
    </location>
</feature>
<dbReference type="InterPro" id="IPR003119">
    <property type="entry name" value="SAP_A"/>
</dbReference>
<evidence type="ECO:0000256" key="5">
    <source>
        <dbReference type="ARBA" id="ARBA00023157"/>
    </source>
</evidence>
<keyword evidence="5" id="KW-1015">Disulfide bond</keyword>
<evidence type="ECO:0000313" key="10">
    <source>
        <dbReference type="EMBL" id="QIQ54702.1"/>
    </source>
</evidence>
<feature type="chain" id="PRO_5026183899" evidence="7">
    <location>
        <begin position="17"/>
        <end position="511"/>
    </location>
</feature>